<evidence type="ECO:0000256" key="1">
    <source>
        <dbReference type="SAM" id="Coils"/>
    </source>
</evidence>
<name>I0GWQ1_SELRL</name>
<organism evidence="2 3">
    <name type="scientific">Selenomonas ruminantium subsp. lactilytica (strain NBRC 103574 / TAM6421)</name>
    <dbReference type="NCBI Taxonomy" id="927704"/>
    <lineage>
        <taxon>Bacteria</taxon>
        <taxon>Bacillati</taxon>
        <taxon>Bacillota</taxon>
        <taxon>Negativicutes</taxon>
        <taxon>Selenomonadales</taxon>
        <taxon>Selenomonadaceae</taxon>
        <taxon>Selenomonas</taxon>
    </lineage>
</organism>
<evidence type="ECO:0000313" key="2">
    <source>
        <dbReference type="EMBL" id="BAL85188.1"/>
    </source>
</evidence>
<dbReference type="RefSeq" id="WP_014426206.1">
    <property type="nucleotide sequence ID" value="NC_017074.1"/>
</dbReference>
<protein>
    <submittedName>
        <fullName evidence="2">Uncharacterized protein</fullName>
    </submittedName>
</protein>
<keyword evidence="2" id="KW-0614">Plasmid</keyword>
<reference evidence="2 3" key="1">
    <citation type="submission" date="2011-10" db="EMBL/GenBank/DDBJ databases">
        <title>Whole genome sequence of Selenomonas ruminantium subsp. lactilytica TAM6421.</title>
        <authorList>
            <person name="Oguchi A."/>
            <person name="Ankai A."/>
            <person name="Kaneko J."/>
            <person name="Yamada-Narita S."/>
            <person name="Fukui S."/>
            <person name="Takahashi M."/>
            <person name="Onodera T."/>
            <person name="Kojima S."/>
            <person name="Fushimi T."/>
            <person name="Abe N."/>
            <person name="Kamio Y."/>
            <person name="Yamazaki S."/>
            <person name="Fujita N."/>
        </authorList>
    </citation>
    <scope>NUCLEOTIDE SEQUENCE [LARGE SCALE GENOMIC DNA]</scope>
    <source>
        <strain evidence="3">NBRC 103574 / TAM6421</strain>
        <plasmid evidence="2 3">pSRC5</plasmid>
    </source>
</reference>
<proteinExistence type="predicted"/>
<sequence length="59" mass="6747">MTTTTSAPQNPSSIQNMLDLIQQQSEQLDAEIRRLAEVENRLAETCRRITTNTNNKEDK</sequence>
<evidence type="ECO:0000313" key="3">
    <source>
        <dbReference type="Proteomes" id="UP000007887"/>
    </source>
</evidence>
<dbReference type="HOGENOM" id="CLU_2958149_0_0_9"/>
<dbReference type="KEGG" id="sri:SELR_pSRC500140"/>
<gene>
    <name evidence="2" type="ordered locus">SELR_pSRC500140</name>
</gene>
<accession>I0GWQ1</accession>
<dbReference type="AlphaFoldDB" id="I0GWQ1"/>
<feature type="coiled-coil region" evidence="1">
    <location>
        <begin position="14"/>
        <end position="48"/>
    </location>
</feature>
<geneLocation type="plasmid" evidence="2 3">
    <name>pSRC5</name>
</geneLocation>
<keyword evidence="1" id="KW-0175">Coiled coil</keyword>
<dbReference type="PATRIC" id="fig|927704.6.peg.3531"/>
<dbReference type="EMBL" id="AP012301">
    <property type="protein sequence ID" value="BAL85188.1"/>
    <property type="molecule type" value="Genomic_DNA"/>
</dbReference>
<dbReference type="Proteomes" id="UP000007887">
    <property type="component" value="Plasmid pSRC5"/>
</dbReference>